<dbReference type="EMBL" id="CAJJDO010000079">
    <property type="protein sequence ID" value="CAD8182644.1"/>
    <property type="molecule type" value="Genomic_DNA"/>
</dbReference>
<keyword evidence="2" id="KW-1185">Reference proteome</keyword>
<dbReference type="AlphaFoldDB" id="A0A8S1VY26"/>
<proteinExistence type="predicted"/>
<protein>
    <submittedName>
        <fullName evidence="1">Uncharacterized protein</fullName>
    </submittedName>
</protein>
<dbReference type="Proteomes" id="UP000689195">
    <property type="component" value="Unassembled WGS sequence"/>
</dbReference>
<reference evidence="1" key="1">
    <citation type="submission" date="2021-01" db="EMBL/GenBank/DDBJ databases">
        <authorList>
            <consortium name="Genoscope - CEA"/>
            <person name="William W."/>
        </authorList>
    </citation>
    <scope>NUCLEOTIDE SEQUENCE</scope>
</reference>
<name>A0A8S1VY26_9CILI</name>
<comment type="caution">
    <text evidence="1">The sequence shown here is derived from an EMBL/GenBank/DDBJ whole genome shotgun (WGS) entry which is preliminary data.</text>
</comment>
<accession>A0A8S1VY26</accession>
<evidence type="ECO:0000313" key="1">
    <source>
        <dbReference type="EMBL" id="CAD8182644.1"/>
    </source>
</evidence>
<gene>
    <name evidence="1" type="ORF">PPENT_87.1.T0790048</name>
</gene>
<evidence type="ECO:0000313" key="2">
    <source>
        <dbReference type="Proteomes" id="UP000689195"/>
    </source>
</evidence>
<organism evidence="1 2">
    <name type="scientific">Paramecium pentaurelia</name>
    <dbReference type="NCBI Taxonomy" id="43138"/>
    <lineage>
        <taxon>Eukaryota</taxon>
        <taxon>Sar</taxon>
        <taxon>Alveolata</taxon>
        <taxon>Ciliophora</taxon>
        <taxon>Intramacronucleata</taxon>
        <taxon>Oligohymenophorea</taxon>
        <taxon>Peniculida</taxon>
        <taxon>Parameciidae</taxon>
        <taxon>Paramecium</taxon>
    </lineage>
</organism>
<sequence length="151" mass="18436">MPSKYQSRDYKSISESYLSYLTSMTFSNKIILNVILKLHQLQLILYFINQFSFANCKTDQQMEETSLKNQSEMHEYFYIYQNTKYHNMIQLKKEYETYFNNHLKISFSLFFMPETKFTIEGSYLLDIQCYHALKKFYRITNNQQFLKFCLK</sequence>